<name>A0A9K3LT50_9STRA</name>
<reference evidence="3" key="2">
    <citation type="submission" date="2021-04" db="EMBL/GenBank/DDBJ databases">
        <authorList>
            <person name="Podell S."/>
        </authorList>
    </citation>
    <scope>NUCLEOTIDE SEQUENCE</scope>
    <source>
        <strain evidence="3">Hildebrandi</strain>
    </source>
</reference>
<comment type="caution">
    <text evidence="3">The sequence shown here is derived from an EMBL/GenBank/DDBJ whole genome shotgun (WGS) entry which is preliminary data.</text>
</comment>
<keyword evidence="4" id="KW-1185">Reference proteome</keyword>
<dbReference type="OrthoDB" id="55589at2759"/>
<sequence>MVNKDKNDISSNDTMSDTSVLQERLDAMLVDNVTVSMSNPEQETALTPKRRSSLVVHRIPEEESKTSTRKNVRFMLVDKSDSNDGQGNSYILPLEHKLTDELCHVLWYQKPEINAMKQDAKRVVLNRQNATSEELIGLERFDSQRALWKRSAIHYVLMAQKQRQGEDFIRRVAKRCSGWARETAIQQGFKDYCAVHDPLASLFGSEEENYNDFFFSDPLYSTHTNDSHSNHKRKTPDTEELSSECTAPDRCVRQRTTVTVETDD</sequence>
<dbReference type="EMBL" id="JAGRRH010000088">
    <property type="protein sequence ID" value="KAG7337298.1"/>
    <property type="molecule type" value="Genomic_DNA"/>
</dbReference>
<gene>
    <name evidence="2" type="ORF">IV203_004889</name>
    <name evidence="3" type="ORF">IV203_030156</name>
</gene>
<dbReference type="EMBL" id="JAGRRH010000007">
    <property type="protein sequence ID" value="KAG7367485.1"/>
    <property type="molecule type" value="Genomic_DNA"/>
</dbReference>
<evidence type="ECO:0000313" key="4">
    <source>
        <dbReference type="Proteomes" id="UP000693970"/>
    </source>
</evidence>
<organism evidence="3 4">
    <name type="scientific">Nitzschia inconspicua</name>
    <dbReference type="NCBI Taxonomy" id="303405"/>
    <lineage>
        <taxon>Eukaryota</taxon>
        <taxon>Sar</taxon>
        <taxon>Stramenopiles</taxon>
        <taxon>Ochrophyta</taxon>
        <taxon>Bacillariophyta</taxon>
        <taxon>Bacillariophyceae</taxon>
        <taxon>Bacillariophycidae</taxon>
        <taxon>Bacillariales</taxon>
        <taxon>Bacillariaceae</taxon>
        <taxon>Nitzschia</taxon>
    </lineage>
</organism>
<dbReference type="Proteomes" id="UP000693970">
    <property type="component" value="Unassembled WGS sequence"/>
</dbReference>
<dbReference type="AlphaFoldDB" id="A0A9K3LT50"/>
<evidence type="ECO:0000313" key="2">
    <source>
        <dbReference type="EMBL" id="KAG7337298.1"/>
    </source>
</evidence>
<proteinExistence type="predicted"/>
<protein>
    <submittedName>
        <fullName evidence="3">Uncharacterized protein</fullName>
    </submittedName>
</protein>
<reference evidence="3" key="1">
    <citation type="journal article" date="2021" name="Sci. Rep.">
        <title>Diploid genomic architecture of Nitzschia inconspicua, an elite biomass production diatom.</title>
        <authorList>
            <person name="Oliver A."/>
            <person name="Podell S."/>
            <person name="Pinowska A."/>
            <person name="Traller J.C."/>
            <person name="Smith S.R."/>
            <person name="McClure R."/>
            <person name="Beliaev A."/>
            <person name="Bohutskyi P."/>
            <person name="Hill E.A."/>
            <person name="Rabines A."/>
            <person name="Zheng H."/>
            <person name="Allen L.Z."/>
            <person name="Kuo A."/>
            <person name="Grigoriev I.V."/>
            <person name="Allen A.E."/>
            <person name="Hazlebeck D."/>
            <person name="Allen E.E."/>
        </authorList>
    </citation>
    <scope>NUCLEOTIDE SEQUENCE</scope>
    <source>
        <strain evidence="3">Hildebrandi</strain>
    </source>
</reference>
<evidence type="ECO:0000313" key="3">
    <source>
        <dbReference type="EMBL" id="KAG7367485.1"/>
    </source>
</evidence>
<accession>A0A9K3LT50</accession>
<feature type="region of interest" description="Disordered" evidence="1">
    <location>
        <begin position="223"/>
        <end position="247"/>
    </location>
</feature>
<evidence type="ECO:0000256" key="1">
    <source>
        <dbReference type="SAM" id="MobiDB-lite"/>
    </source>
</evidence>